<gene>
    <name evidence="9" type="ORF">MEDL_64216</name>
</gene>
<dbReference type="GO" id="GO:0008270">
    <property type="term" value="F:zinc ion binding"/>
    <property type="evidence" value="ECO:0007669"/>
    <property type="project" value="UniProtKB-KW"/>
</dbReference>
<evidence type="ECO:0000259" key="8">
    <source>
        <dbReference type="PROSITE" id="PS50089"/>
    </source>
</evidence>
<dbReference type="PROSITE" id="PS50089">
    <property type="entry name" value="ZF_RING_2"/>
    <property type="match status" value="1"/>
</dbReference>
<dbReference type="PROSITE" id="PS01282">
    <property type="entry name" value="BIR_REPEAT_1"/>
    <property type="match status" value="1"/>
</dbReference>
<keyword evidence="4" id="KW-0862">Zinc</keyword>
<dbReference type="Proteomes" id="UP000683360">
    <property type="component" value="Unassembled WGS sequence"/>
</dbReference>
<dbReference type="Pfam" id="PF00653">
    <property type="entry name" value="BIR"/>
    <property type="match status" value="2"/>
</dbReference>
<dbReference type="PANTHER" id="PTHR10044">
    <property type="entry name" value="INHIBITOR OF APOPTOSIS"/>
    <property type="match status" value="1"/>
</dbReference>
<dbReference type="InterPro" id="IPR050784">
    <property type="entry name" value="IAP"/>
</dbReference>
<dbReference type="GO" id="GO:0005737">
    <property type="term" value="C:cytoplasm"/>
    <property type="evidence" value="ECO:0007669"/>
    <property type="project" value="TreeGrafter"/>
</dbReference>
<evidence type="ECO:0000313" key="10">
    <source>
        <dbReference type="Proteomes" id="UP000683360"/>
    </source>
</evidence>
<reference evidence="9" key="1">
    <citation type="submission" date="2021-03" db="EMBL/GenBank/DDBJ databases">
        <authorList>
            <person name="Bekaert M."/>
        </authorList>
    </citation>
    <scope>NUCLEOTIDE SEQUENCE</scope>
</reference>
<sequence>METQCRYRTHRHCYSDTSVLCLSKRSTLEICKRSNSDSGQLEVYSNELYFDRKVKTVKQGQMTKQTEKIARFCRLFQVNSCLEVNTNVRRKLKTVLVLLYFCLILGQNVYNVKFEKDREYFGQNKIGKTFVLADVLRFRRFSLSVEIVMPSSMDKYFNNMANGQSQRANDSMSVEMLRIYSLRNFPQNINISMIRLARAGFYSTGNSTETRCFRCGVIYRDWISGDDPMHIHRHLSPTCDLVSNGDGLDNIGEELQNTRRQERREGQSSNANDISIGNVSLPSNENIGSLNNVTSRQYHHDVSHINPSARNFDHHDTVRDEPGAIEISIPRIQSHESNTHTHSNKNFKSNCNINSQNMSTNNDSPASDFERNCTNNQAGIDIQSPRYVNYSPLQIRISSFEGWPGYLNQTPRAMALAGFLFAGYHDYTRCFHCGGGLRNWEAGDDPWVEHARWFPQCGFLQLNKGENFIQAVLKKHNMDQRAKGNSTFSPKVDRTVTSNKNATMAPASASGLDQSSMCTPSVHVNEQAINTSSGIQTVTNNDRTTSTASRVINTYNSDSTTNIEHTERILQTIAARTVLEMGFTSHQVVDAVREIQRLNSGEGGTNVSATDIMNVLLREDHQQTTEVLNVPETSAAEGSVGAPFDDTDLILEENRQLQEQRQCKVCREFDSTVAFLPCGHIVCCIDCAPAMRKCPVCKTYVKGTVKTFLA</sequence>
<dbReference type="InterPro" id="IPR001370">
    <property type="entry name" value="BIR_rpt"/>
</dbReference>
<comment type="similarity">
    <text evidence="1">Belongs to the IAP family.</text>
</comment>
<keyword evidence="7" id="KW-0472">Membrane</keyword>
<dbReference type="Gene3D" id="1.10.1170.10">
    <property type="entry name" value="Inhibitor Of Apoptosis Protein (2mihbC-IAP-1), Chain A"/>
    <property type="match status" value="2"/>
</dbReference>
<dbReference type="GO" id="GO:0043066">
    <property type="term" value="P:negative regulation of apoptotic process"/>
    <property type="evidence" value="ECO:0007669"/>
    <property type="project" value="TreeGrafter"/>
</dbReference>
<evidence type="ECO:0000313" key="9">
    <source>
        <dbReference type="EMBL" id="CAG2252638.1"/>
    </source>
</evidence>
<keyword evidence="7" id="KW-1133">Transmembrane helix</keyword>
<feature type="region of interest" description="Disordered" evidence="6">
    <location>
        <begin position="258"/>
        <end position="282"/>
    </location>
</feature>
<feature type="compositionally biased region" description="Polar residues" evidence="6">
    <location>
        <begin position="267"/>
        <end position="282"/>
    </location>
</feature>
<dbReference type="CDD" id="cd00022">
    <property type="entry name" value="BIR"/>
    <property type="match status" value="2"/>
</dbReference>
<dbReference type="SMART" id="SM00238">
    <property type="entry name" value="BIR"/>
    <property type="match status" value="2"/>
</dbReference>
<dbReference type="GO" id="GO:0051726">
    <property type="term" value="P:regulation of cell cycle"/>
    <property type="evidence" value="ECO:0007669"/>
    <property type="project" value="TreeGrafter"/>
</dbReference>
<dbReference type="InterPro" id="IPR011029">
    <property type="entry name" value="DEATH-like_dom_sf"/>
</dbReference>
<dbReference type="PROSITE" id="PS50143">
    <property type="entry name" value="BIR_REPEAT_2"/>
    <property type="match status" value="2"/>
</dbReference>
<keyword evidence="2" id="KW-0479">Metal-binding</keyword>
<keyword evidence="3 5" id="KW-0863">Zinc-finger</keyword>
<feature type="transmembrane region" description="Helical" evidence="7">
    <location>
        <begin position="92"/>
        <end position="110"/>
    </location>
</feature>
<keyword evidence="10" id="KW-1185">Reference proteome</keyword>
<evidence type="ECO:0000256" key="4">
    <source>
        <dbReference type="ARBA" id="ARBA00022833"/>
    </source>
</evidence>
<feature type="domain" description="RING-type" evidence="8">
    <location>
        <begin position="663"/>
        <end position="698"/>
    </location>
</feature>
<dbReference type="GO" id="GO:0043027">
    <property type="term" value="F:cysteine-type endopeptidase inhibitor activity involved in apoptotic process"/>
    <property type="evidence" value="ECO:0007669"/>
    <property type="project" value="TreeGrafter"/>
</dbReference>
<evidence type="ECO:0000256" key="3">
    <source>
        <dbReference type="ARBA" id="ARBA00022771"/>
    </source>
</evidence>
<evidence type="ECO:0000256" key="1">
    <source>
        <dbReference type="ARBA" id="ARBA00006672"/>
    </source>
</evidence>
<evidence type="ECO:0000256" key="2">
    <source>
        <dbReference type="ARBA" id="ARBA00022723"/>
    </source>
</evidence>
<evidence type="ECO:0000256" key="6">
    <source>
        <dbReference type="SAM" id="MobiDB-lite"/>
    </source>
</evidence>
<dbReference type="Gene3D" id="1.10.8.10">
    <property type="entry name" value="DNA helicase RuvA subunit, C-terminal domain"/>
    <property type="match status" value="1"/>
</dbReference>
<accession>A0A8S3VG95</accession>
<dbReference type="CDD" id="cd16713">
    <property type="entry name" value="RING-HC_BIRC2_3_7"/>
    <property type="match status" value="1"/>
</dbReference>
<keyword evidence="7" id="KW-0812">Transmembrane</keyword>
<protein>
    <submittedName>
        <fullName evidence="9">BIRC2_3</fullName>
    </submittedName>
</protein>
<dbReference type="SUPFAM" id="SSF57924">
    <property type="entry name" value="Inhibitor of apoptosis (IAP) repeat"/>
    <property type="match status" value="2"/>
</dbReference>
<dbReference type="EMBL" id="CAJPWZ010003127">
    <property type="protein sequence ID" value="CAG2252638.1"/>
    <property type="molecule type" value="Genomic_DNA"/>
</dbReference>
<proteinExistence type="inferred from homology"/>
<dbReference type="Gene3D" id="1.10.533.10">
    <property type="entry name" value="Death Domain, Fas"/>
    <property type="match status" value="1"/>
</dbReference>
<dbReference type="GO" id="GO:0005634">
    <property type="term" value="C:nucleus"/>
    <property type="evidence" value="ECO:0007669"/>
    <property type="project" value="TreeGrafter"/>
</dbReference>
<dbReference type="InterPro" id="IPR001841">
    <property type="entry name" value="Znf_RING"/>
</dbReference>
<dbReference type="Pfam" id="PF13920">
    <property type="entry name" value="zf-C3HC4_3"/>
    <property type="match status" value="1"/>
</dbReference>
<dbReference type="PANTHER" id="PTHR10044:SF139">
    <property type="entry name" value="DEATH-ASSOCIATED INHIBITOR OF APOPTOSIS 2"/>
    <property type="match status" value="1"/>
</dbReference>
<dbReference type="FunFam" id="1.10.1170.10:FF:000002">
    <property type="entry name" value="Baculoviral IAP repeat containing 7"/>
    <property type="match status" value="1"/>
</dbReference>
<evidence type="ECO:0000256" key="5">
    <source>
        <dbReference type="PROSITE-ProRule" id="PRU00175"/>
    </source>
</evidence>
<organism evidence="9 10">
    <name type="scientific">Mytilus edulis</name>
    <name type="common">Blue mussel</name>
    <dbReference type="NCBI Taxonomy" id="6550"/>
    <lineage>
        <taxon>Eukaryota</taxon>
        <taxon>Metazoa</taxon>
        <taxon>Spiralia</taxon>
        <taxon>Lophotrochozoa</taxon>
        <taxon>Mollusca</taxon>
        <taxon>Bivalvia</taxon>
        <taxon>Autobranchia</taxon>
        <taxon>Pteriomorphia</taxon>
        <taxon>Mytilida</taxon>
        <taxon>Mytiloidea</taxon>
        <taxon>Mytilidae</taxon>
        <taxon>Mytilinae</taxon>
        <taxon>Mytilus</taxon>
    </lineage>
</organism>
<evidence type="ECO:0000256" key="7">
    <source>
        <dbReference type="SAM" id="Phobius"/>
    </source>
</evidence>
<name>A0A8S3VG95_MYTED</name>
<comment type="caution">
    <text evidence="9">The sequence shown here is derived from an EMBL/GenBank/DDBJ whole genome shotgun (WGS) entry which is preliminary data.</text>
</comment>
<dbReference type="SMART" id="SM00184">
    <property type="entry name" value="RING"/>
    <property type="match status" value="1"/>
</dbReference>
<dbReference type="OrthoDB" id="297881at2759"/>
<dbReference type="AlphaFoldDB" id="A0A8S3VG95"/>